<reference evidence="1" key="1">
    <citation type="journal article" date="2014" name="Front. Microbiol.">
        <title>High frequency of phylogenetically diverse reductive dehalogenase-homologous genes in deep subseafloor sedimentary metagenomes.</title>
        <authorList>
            <person name="Kawai M."/>
            <person name="Futagami T."/>
            <person name="Toyoda A."/>
            <person name="Takaki Y."/>
            <person name="Nishi S."/>
            <person name="Hori S."/>
            <person name="Arai W."/>
            <person name="Tsubouchi T."/>
            <person name="Morono Y."/>
            <person name="Uchiyama I."/>
            <person name="Ito T."/>
            <person name="Fujiyama A."/>
            <person name="Inagaki F."/>
            <person name="Takami H."/>
        </authorList>
    </citation>
    <scope>NUCLEOTIDE SEQUENCE</scope>
    <source>
        <strain evidence="1">Expedition CK06-06</strain>
    </source>
</reference>
<gene>
    <name evidence="1" type="ORF">S01H1_85466</name>
</gene>
<proteinExistence type="predicted"/>
<dbReference type="EMBL" id="BARS01058713">
    <property type="protein sequence ID" value="GAG50566.1"/>
    <property type="molecule type" value="Genomic_DNA"/>
</dbReference>
<feature type="non-terminal residue" evidence="1">
    <location>
        <position position="31"/>
    </location>
</feature>
<sequence>MKRKTRDEPISGCFKTNMKGIAESSVINKIV</sequence>
<organism evidence="1">
    <name type="scientific">marine sediment metagenome</name>
    <dbReference type="NCBI Taxonomy" id="412755"/>
    <lineage>
        <taxon>unclassified sequences</taxon>
        <taxon>metagenomes</taxon>
        <taxon>ecological metagenomes</taxon>
    </lineage>
</organism>
<protein>
    <submittedName>
        <fullName evidence="1">Uncharacterized protein</fullName>
    </submittedName>
</protein>
<evidence type="ECO:0000313" key="1">
    <source>
        <dbReference type="EMBL" id="GAG50566.1"/>
    </source>
</evidence>
<comment type="caution">
    <text evidence="1">The sequence shown here is derived from an EMBL/GenBank/DDBJ whole genome shotgun (WGS) entry which is preliminary data.</text>
</comment>
<name>X0ZQR0_9ZZZZ</name>
<accession>X0ZQR0</accession>
<dbReference type="AlphaFoldDB" id="X0ZQR0"/>